<sequence>MAKEQDMLNWDKEMKQAEEDLVKMMQQLQTKLETATVLLRDLKSELATYLESEESGKAGHFEDVLNETEKSNLGQLFPQLRRNSKNVKEQDDRDKMVDLPKNLRKAEQEKSLAQTARDELRKAKEEAELAKAGGGTVESRLRAANKEIEAARASENQGIVGE</sequence>
<evidence type="ECO:0000256" key="2">
    <source>
        <dbReference type="ARBA" id="ARBA00023054"/>
    </source>
</evidence>
<dbReference type="GO" id="GO:0005829">
    <property type="term" value="C:cytosol"/>
    <property type="evidence" value="ECO:0007669"/>
    <property type="project" value="TreeGrafter"/>
</dbReference>
<reference evidence="5" key="2">
    <citation type="submission" date="2020-08" db="EMBL/GenBank/DDBJ databases">
        <title>Plant Genome Project.</title>
        <authorList>
            <person name="Zhang R.-G."/>
        </authorList>
    </citation>
    <scope>NUCLEOTIDE SEQUENCE</scope>
    <source>
        <strain evidence="5">Huo1</strain>
        <tissue evidence="5">Leaf</tissue>
    </source>
</reference>
<keyword evidence="2 3" id="KW-0175">Coiled coil</keyword>
<gene>
    <name evidence="5" type="ORF">SASPL_103072</name>
</gene>
<dbReference type="Pfam" id="PF05701">
    <property type="entry name" value="WEMBL"/>
    <property type="match status" value="1"/>
</dbReference>
<evidence type="ECO:0000256" key="4">
    <source>
        <dbReference type="SAM" id="MobiDB-lite"/>
    </source>
</evidence>
<feature type="compositionally biased region" description="Basic and acidic residues" evidence="4">
    <location>
        <begin position="86"/>
        <end position="98"/>
    </location>
</feature>
<proteinExistence type="inferred from homology"/>
<keyword evidence="6" id="KW-1185">Reference proteome</keyword>
<comment type="caution">
    <text evidence="5">The sequence shown here is derived from an EMBL/GenBank/DDBJ whole genome shotgun (WGS) entry which is preliminary data.</text>
</comment>
<name>A0A8X8YX95_SALSN</name>
<feature type="region of interest" description="Disordered" evidence="4">
    <location>
        <begin position="69"/>
        <end position="136"/>
    </location>
</feature>
<dbReference type="InterPro" id="IPR008545">
    <property type="entry name" value="Web"/>
</dbReference>
<feature type="coiled-coil region" evidence="3">
    <location>
        <begin position="7"/>
        <end position="45"/>
    </location>
</feature>
<evidence type="ECO:0000313" key="5">
    <source>
        <dbReference type="EMBL" id="KAG6438136.1"/>
    </source>
</evidence>
<dbReference type="PANTHER" id="PTHR32054:SF31">
    <property type="entry name" value="PROTEIN WEAK CHLOROPLAST MOVEMENT UNDER BLUE LIGHT 1"/>
    <property type="match status" value="1"/>
</dbReference>
<dbReference type="GO" id="GO:0009903">
    <property type="term" value="P:chloroplast avoidance movement"/>
    <property type="evidence" value="ECO:0007669"/>
    <property type="project" value="TreeGrafter"/>
</dbReference>
<dbReference type="AlphaFoldDB" id="A0A8X8YX95"/>
<dbReference type="Proteomes" id="UP000298416">
    <property type="component" value="Unassembled WGS sequence"/>
</dbReference>
<dbReference type="GO" id="GO:0009904">
    <property type="term" value="P:chloroplast accumulation movement"/>
    <property type="evidence" value="ECO:0007669"/>
    <property type="project" value="TreeGrafter"/>
</dbReference>
<organism evidence="5">
    <name type="scientific">Salvia splendens</name>
    <name type="common">Scarlet sage</name>
    <dbReference type="NCBI Taxonomy" id="180675"/>
    <lineage>
        <taxon>Eukaryota</taxon>
        <taxon>Viridiplantae</taxon>
        <taxon>Streptophyta</taxon>
        <taxon>Embryophyta</taxon>
        <taxon>Tracheophyta</taxon>
        <taxon>Spermatophyta</taxon>
        <taxon>Magnoliopsida</taxon>
        <taxon>eudicotyledons</taxon>
        <taxon>Gunneridae</taxon>
        <taxon>Pentapetalae</taxon>
        <taxon>asterids</taxon>
        <taxon>lamiids</taxon>
        <taxon>Lamiales</taxon>
        <taxon>Lamiaceae</taxon>
        <taxon>Nepetoideae</taxon>
        <taxon>Mentheae</taxon>
        <taxon>Salviinae</taxon>
        <taxon>Salvia</taxon>
        <taxon>Salvia subgen. Calosphace</taxon>
        <taxon>core Calosphace</taxon>
    </lineage>
</organism>
<evidence type="ECO:0000313" key="6">
    <source>
        <dbReference type="Proteomes" id="UP000298416"/>
    </source>
</evidence>
<comment type="similarity">
    <text evidence="1">Belongs to the WEB family.</text>
</comment>
<dbReference type="EMBL" id="PNBA02000001">
    <property type="protein sequence ID" value="KAG6438136.1"/>
    <property type="molecule type" value="Genomic_DNA"/>
</dbReference>
<feature type="compositionally biased region" description="Basic and acidic residues" evidence="4">
    <location>
        <begin position="104"/>
        <end position="129"/>
    </location>
</feature>
<accession>A0A8X8YX95</accession>
<evidence type="ECO:0000256" key="3">
    <source>
        <dbReference type="SAM" id="Coils"/>
    </source>
</evidence>
<protein>
    <submittedName>
        <fullName evidence="5">Uncharacterized protein</fullName>
    </submittedName>
</protein>
<dbReference type="PANTHER" id="PTHR32054">
    <property type="entry name" value="HEAVY CHAIN, PUTATIVE, EXPRESSED-RELATED-RELATED"/>
    <property type="match status" value="1"/>
</dbReference>
<evidence type="ECO:0000256" key="1">
    <source>
        <dbReference type="ARBA" id="ARBA00005485"/>
    </source>
</evidence>
<reference evidence="5" key="1">
    <citation type="submission" date="2018-01" db="EMBL/GenBank/DDBJ databases">
        <authorList>
            <person name="Mao J.F."/>
        </authorList>
    </citation>
    <scope>NUCLEOTIDE SEQUENCE</scope>
    <source>
        <strain evidence="5">Huo1</strain>
        <tissue evidence="5">Leaf</tissue>
    </source>
</reference>